<accession>A0ABR3ABV7</accession>
<dbReference type="SUPFAM" id="SSF51569">
    <property type="entry name" value="Aldolase"/>
    <property type="match status" value="1"/>
</dbReference>
<sequence length="256" mass="26885">MPIIAGAGGLSTRETIAFAKEAAEAGADQVIVISPGYFVGNLKEDAHAALKQFFIDVAAASPVPVLMYNFPGVTGGIDMDSDLINDIAKSAPNVCGIKLTCGAVGKLTRVTALTNSPSFAESHPRKDASAPFVVLGGFVDILYPSFAGGASGSITGVANIAPRVCVRLWEVCNSEPTKETVQEAQALQGLLSRADWDAAKTGVPGTKYLLNKLFGYNALPRRPLLPTPEARASKLWQESSIVEILALEKKLAESAK</sequence>
<proteinExistence type="inferred from homology"/>
<name>A0ABR3ABV7_9AGAR</name>
<evidence type="ECO:0000313" key="4">
    <source>
        <dbReference type="Proteomes" id="UP001437256"/>
    </source>
</evidence>
<keyword evidence="1 2" id="KW-0456">Lyase</keyword>
<reference evidence="3 4" key="1">
    <citation type="submission" date="2024-05" db="EMBL/GenBank/DDBJ databases">
        <title>A draft genome resource for the thread blight pathogen Marasmius tenuissimus strain MS-2.</title>
        <authorList>
            <person name="Yulfo-Soto G.E."/>
            <person name="Baruah I.K."/>
            <person name="Amoako-Attah I."/>
            <person name="Bukari Y."/>
            <person name="Meinhardt L.W."/>
            <person name="Bailey B.A."/>
            <person name="Cohen S.P."/>
        </authorList>
    </citation>
    <scope>NUCLEOTIDE SEQUENCE [LARGE SCALE GENOMIC DNA]</scope>
    <source>
        <strain evidence="3 4">MS-2</strain>
    </source>
</reference>
<dbReference type="EMBL" id="JBBXMP010000004">
    <property type="protein sequence ID" value="KAL0071203.1"/>
    <property type="molecule type" value="Genomic_DNA"/>
</dbReference>
<gene>
    <name evidence="3" type="ORF">AAF712_001769</name>
</gene>
<dbReference type="Pfam" id="PF00701">
    <property type="entry name" value="DHDPS"/>
    <property type="match status" value="1"/>
</dbReference>
<dbReference type="PANTHER" id="PTHR12128:SF66">
    <property type="entry name" value="4-HYDROXY-2-OXOGLUTARATE ALDOLASE, MITOCHONDRIAL"/>
    <property type="match status" value="1"/>
</dbReference>
<comment type="caution">
    <text evidence="3">The sequence shown here is derived from an EMBL/GenBank/DDBJ whole genome shotgun (WGS) entry which is preliminary data.</text>
</comment>
<comment type="similarity">
    <text evidence="2">Belongs to the DapA family.</text>
</comment>
<dbReference type="InterPro" id="IPR013785">
    <property type="entry name" value="Aldolase_TIM"/>
</dbReference>
<evidence type="ECO:0000256" key="2">
    <source>
        <dbReference type="PIRNR" id="PIRNR001365"/>
    </source>
</evidence>
<keyword evidence="4" id="KW-1185">Reference proteome</keyword>
<dbReference type="Gene3D" id="3.20.20.70">
    <property type="entry name" value="Aldolase class I"/>
    <property type="match status" value="1"/>
</dbReference>
<dbReference type="SMART" id="SM01130">
    <property type="entry name" value="DHDPS"/>
    <property type="match status" value="1"/>
</dbReference>
<evidence type="ECO:0000313" key="3">
    <source>
        <dbReference type="EMBL" id="KAL0071203.1"/>
    </source>
</evidence>
<evidence type="ECO:0008006" key="5">
    <source>
        <dbReference type="Google" id="ProtNLM"/>
    </source>
</evidence>
<dbReference type="PIRSF" id="PIRSF001365">
    <property type="entry name" value="DHDPS"/>
    <property type="match status" value="1"/>
</dbReference>
<protein>
    <recommendedName>
        <fullName evidence="5">Dihydrodipicolinate synthetase</fullName>
    </recommendedName>
</protein>
<dbReference type="Proteomes" id="UP001437256">
    <property type="component" value="Unassembled WGS sequence"/>
</dbReference>
<dbReference type="CDD" id="cd00408">
    <property type="entry name" value="DHDPS-like"/>
    <property type="match status" value="1"/>
</dbReference>
<dbReference type="InterPro" id="IPR002220">
    <property type="entry name" value="DapA-like"/>
</dbReference>
<dbReference type="PANTHER" id="PTHR12128">
    <property type="entry name" value="DIHYDRODIPICOLINATE SYNTHASE"/>
    <property type="match status" value="1"/>
</dbReference>
<organism evidence="3 4">
    <name type="scientific">Marasmius tenuissimus</name>
    <dbReference type="NCBI Taxonomy" id="585030"/>
    <lineage>
        <taxon>Eukaryota</taxon>
        <taxon>Fungi</taxon>
        <taxon>Dikarya</taxon>
        <taxon>Basidiomycota</taxon>
        <taxon>Agaricomycotina</taxon>
        <taxon>Agaricomycetes</taxon>
        <taxon>Agaricomycetidae</taxon>
        <taxon>Agaricales</taxon>
        <taxon>Marasmiineae</taxon>
        <taxon>Marasmiaceae</taxon>
        <taxon>Marasmius</taxon>
    </lineage>
</organism>
<evidence type="ECO:0000256" key="1">
    <source>
        <dbReference type="ARBA" id="ARBA00023239"/>
    </source>
</evidence>